<reference evidence="2 3" key="1">
    <citation type="journal article" date="2011" name="Cell">
        <title>The monarch butterfly genome yields insights into long-distance migration.</title>
        <authorList>
            <person name="Zhan S."/>
            <person name="Merlin C."/>
            <person name="Boore J.L."/>
            <person name="Reppert S.M."/>
        </authorList>
    </citation>
    <scope>NUCLEOTIDE SEQUENCE [LARGE SCALE GENOMIC DNA]</scope>
    <source>
        <strain evidence="2">F-2</strain>
    </source>
</reference>
<dbReference type="EMBL" id="AGBW02007995">
    <property type="protein sequence ID" value="OWR54343.1"/>
    <property type="molecule type" value="Genomic_DNA"/>
</dbReference>
<organism evidence="2 3">
    <name type="scientific">Danaus plexippus plexippus</name>
    <dbReference type="NCBI Taxonomy" id="278856"/>
    <lineage>
        <taxon>Eukaryota</taxon>
        <taxon>Metazoa</taxon>
        <taxon>Ecdysozoa</taxon>
        <taxon>Arthropoda</taxon>
        <taxon>Hexapoda</taxon>
        <taxon>Insecta</taxon>
        <taxon>Pterygota</taxon>
        <taxon>Neoptera</taxon>
        <taxon>Endopterygota</taxon>
        <taxon>Lepidoptera</taxon>
        <taxon>Glossata</taxon>
        <taxon>Ditrysia</taxon>
        <taxon>Papilionoidea</taxon>
        <taxon>Nymphalidae</taxon>
        <taxon>Danainae</taxon>
        <taxon>Danaini</taxon>
        <taxon>Danaina</taxon>
        <taxon>Danaus</taxon>
        <taxon>Danaus</taxon>
    </lineage>
</organism>
<keyword evidence="3" id="KW-1185">Reference proteome</keyword>
<dbReference type="InParanoid" id="A0A212FKS4"/>
<feature type="region of interest" description="Disordered" evidence="1">
    <location>
        <begin position="56"/>
        <end position="75"/>
    </location>
</feature>
<evidence type="ECO:0000256" key="1">
    <source>
        <dbReference type="SAM" id="MobiDB-lite"/>
    </source>
</evidence>
<dbReference type="AlphaFoldDB" id="A0A212FKS4"/>
<gene>
    <name evidence="2" type="ORF">KGM_204396</name>
</gene>
<proteinExistence type="predicted"/>
<dbReference type="KEGG" id="dpl:KGM_204396"/>
<sequence>MSLKIPAQTIKRYKAQRTVNTYNTLQQRRAIGSSSQDSQVLSRQVFVSAVQMNGASCDRQPAERASHDSRSMPVTDLHSVRKIGKSLSRVMVGRYGAAARPECAAPSAARPAPTGPSDLTDSRTIYIIT</sequence>
<accession>A0A212FKS4</accession>
<evidence type="ECO:0000313" key="2">
    <source>
        <dbReference type="EMBL" id="OWR54343.1"/>
    </source>
</evidence>
<feature type="compositionally biased region" description="Basic and acidic residues" evidence="1">
    <location>
        <begin position="60"/>
        <end position="70"/>
    </location>
</feature>
<protein>
    <submittedName>
        <fullName evidence="2">Uncharacterized protein</fullName>
    </submittedName>
</protein>
<comment type="caution">
    <text evidence="2">The sequence shown here is derived from an EMBL/GenBank/DDBJ whole genome shotgun (WGS) entry which is preliminary data.</text>
</comment>
<name>A0A212FKS4_DANPL</name>
<dbReference type="Proteomes" id="UP000007151">
    <property type="component" value="Unassembled WGS sequence"/>
</dbReference>
<evidence type="ECO:0000313" key="3">
    <source>
        <dbReference type="Proteomes" id="UP000007151"/>
    </source>
</evidence>
<feature type="region of interest" description="Disordered" evidence="1">
    <location>
        <begin position="104"/>
        <end position="123"/>
    </location>
</feature>